<evidence type="ECO:0000256" key="2">
    <source>
        <dbReference type="ARBA" id="ARBA00001946"/>
    </source>
</evidence>
<reference evidence="8 9" key="1">
    <citation type="submission" date="2018-03" db="EMBL/GenBank/DDBJ databases">
        <title>Genome sequence of Moorella humiferrea DSM 23265.</title>
        <authorList>
            <person name="Poehlein A."/>
            <person name="Daniel R."/>
        </authorList>
    </citation>
    <scope>NUCLEOTIDE SEQUENCE [LARGE SCALE GENOMIC DNA]</scope>
    <source>
        <strain evidence="8 9">DSM 23265</strain>
    </source>
</reference>
<evidence type="ECO:0000313" key="8">
    <source>
        <dbReference type="EMBL" id="PRR72882.1"/>
    </source>
</evidence>
<comment type="cofactor">
    <cofactor evidence="1">
        <name>Mn(2+)</name>
        <dbReference type="ChEBI" id="CHEBI:29035"/>
    </cofactor>
</comment>
<dbReference type="InterPro" id="IPR000086">
    <property type="entry name" value="NUDIX_hydrolase_dom"/>
</dbReference>
<evidence type="ECO:0000259" key="7">
    <source>
        <dbReference type="PROSITE" id="PS51462"/>
    </source>
</evidence>
<dbReference type="Pfam" id="PF00293">
    <property type="entry name" value="NUDIX"/>
    <property type="match status" value="1"/>
</dbReference>
<dbReference type="PROSITE" id="PS51462">
    <property type="entry name" value="NUDIX"/>
    <property type="match status" value="1"/>
</dbReference>
<evidence type="ECO:0000256" key="3">
    <source>
        <dbReference type="ARBA" id="ARBA00022723"/>
    </source>
</evidence>
<dbReference type="GO" id="GO:0010945">
    <property type="term" value="F:coenzyme A diphosphatase activity"/>
    <property type="evidence" value="ECO:0007669"/>
    <property type="project" value="InterPro"/>
</dbReference>
<keyword evidence="4 8" id="KW-0378">Hydrolase</keyword>
<keyword evidence="6" id="KW-0464">Manganese</keyword>
<dbReference type="RefSeq" id="WP_106005283.1">
    <property type="nucleotide sequence ID" value="NZ_CP136419.1"/>
</dbReference>
<comment type="cofactor">
    <cofactor evidence="2">
        <name>Mg(2+)</name>
        <dbReference type="ChEBI" id="CHEBI:18420"/>
    </cofactor>
</comment>
<evidence type="ECO:0000256" key="5">
    <source>
        <dbReference type="ARBA" id="ARBA00022842"/>
    </source>
</evidence>
<dbReference type="PANTHER" id="PTHR12992:SF11">
    <property type="entry name" value="MITOCHONDRIAL COENZYME A DIPHOSPHATASE NUDT8"/>
    <property type="match status" value="1"/>
</dbReference>
<accession>A0A2T0ASH1</accession>
<proteinExistence type="predicted"/>
<feature type="domain" description="Nudix hydrolase" evidence="7">
    <location>
        <begin position="28"/>
        <end position="164"/>
    </location>
</feature>
<sequence>MPDFNLDFKNIKARIREHKSGLLDAHRYNHAAVFLPLLDITGGSLSLLFEVRSHRLTIQPGEVCFPGGHIKRDEKSPQEAAVRETCEELGLTPDALEIWGGLDMLVTPSQLVIHPFVGLLYGIENIKPNPQEVEEVFTVPLERLLTLNPLYHKVKIKIEPPEDFPFDKIPRGRNYPWRQATWPELFYEFEGRIIWGMTARLLHHFLEIVREAMTGR</sequence>
<dbReference type="OrthoDB" id="9802805at2"/>
<gene>
    <name evidence="8" type="ORF">MOHU_13010</name>
</gene>
<evidence type="ECO:0000256" key="1">
    <source>
        <dbReference type="ARBA" id="ARBA00001936"/>
    </source>
</evidence>
<evidence type="ECO:0000313" key="9">
    <source>
        <dbReference type="Proteomes" id="UP000238415"/>
    </source>
</evidence>
<dbReference type="SUPFAM" id="SSF55811">
    <property type="entry name" value="Nudix"/>
    <property type="match status" value="1"/>
</dbReference>
<dbReference type="Proteomes" id="UP000238415">
    <property type="component" value="Unassembled WGS sequence"/>
</dbReference>
<dbReference type="EMBL" id="PVXM01000025">
    <property type="protein sequence ID" value="PRR72882.1"/>
    <property type="molecule type" value="Genomic_DNA"/>
</dbReference>
<dbReference type="AlphaFoldDB" id="A0A2T0ASH1"/>
<keyword evidence="3" id="KW-0479">Metal-binding</keyword>
<dbReference type="PANTHER" id="PTHR12992">
    <property type="entry name" value="NUDIX HYDROLASE"/>
    <property type="match status" value="1"/>
</dbReference>
<name>A0A2T0ASH1_9FIRM</name>
<dbReference type="InterPro" id="IPR045121">
    <property type="entry name" value="CoAse"/>
</dbReference>
<organism evidence="8 9">
    <name type="scientific">Neomoorella humiferrea</name>
    <dbReference type="NCBI Taxonomy" id="676965"/>
    <lineage>
        <taxon>Bacteria</taxon>
        <taxon>Bacillati</taxon>
        <taxon>Bacillota</taxon>
        <taxon>Clostridia</taxon>
        <taxon>Neomoorellales</taxon>
        <taxon>Neomoorellaceae</taxon>
        <taxon>Neomoorella</taxon>
    </lineage>
</organism>
<keyword evidence="9" id="KW-1185">Reference proteome</keyword>
<dbReference type="InterPro" id="IPR015797">
    <property type="entry name" value="NUDIX_hydrolase-like_dom_sf"/>
</dbReference>
<dbReference type="CDD" id="cd03426">
    <property type="entry name" value="NUDIX_CoAse_Nudt7"/>
    <property type="match status" value="1"/>
</dbReference>
<comment type="caution">
    <text evidence="8">The sequence shown here is derived from an EMBL/GenBank/DDBJ whole genome shotgun (WGS) entry which is preliminary data.</text>
</comment>
<keyword evidence="5" id="KW-0460">Magnesium</keyword>
<protein>
    <submittedName>
        <fullName evidence="8">Putative NUDIX hydrolase</fullName>
    </submittedName>
</protein>
<evidence type="ECO:0000256" key="6">
    <source>
        <dbReference type="ARBA" id="ARBA00023211"/>
    </source>
</evidence>
<dbReference type="GO" id="GO:0046872">
    <property type="term" value="F:metal ion binding"/>
    <property type="evidence" value="ECO:0007669"/>
    <property type="project" value="UniProtKB-KW"/>
</dbReference>
<dbReference type="Gene3D" id="3.90.79.10">
    <property type="entry name" value="Nucleoside Triphosphate Pyrophosphohydrolase"/>
    <property type="match status" value="1"/>
</dbReference>
<evidence type="ECO:0000256" key="4">
    <source>
        <dbReference type="ARBA" id="ARBA00022801"/>
    </source>
</evidence>